<dbReference type="InterPro" id="IPR009057">
    <property type="entry name" value="Homeodomain-like_sf"/>
</dbReference>
<dbReference type="SUPFAM" id="SSF51182">
    <property type="entry name" value="RmlC-like cupins"/>
    <property type="match status" value="1"/>
</dbReference>
<dbReference type="PROSITE" id="PS01124">
    <property type="entry name" value="HTH_ARAC_FAMILY_2"/>
    <property type="match status" value="1"/>
</dbReference>
<sequence>MDVLSDVVTAMRTGRPHSSRTRKHGRWGIRFAPFAGAGFHVVLQGSCWLPPRNGEPVQLGVGDVVCLPHGRGHGLADSPSTPLVDAGAAPETGVPPSAPPAGSAADPSASTVLLCGAYFLDQARPHPLLTELPEFIHLPTRIGRQTALRTAIDLLGTELDQSGPGTDAVLAALLDMLLLYALRAWYAEQGGSDASSGWAAALADPVVRTALEHMHRDPSRKWTLAGLARTANVSRATLARRFTALAGQPPLAYLTWWRMTCAARRLRATDAPLAAIASSCGHSSEFAFAKAFKREFGMAPGSYRQRGRAGADACPGGPHSAVPPARPSPFDSGRLP</sequence>
<dbReference type="OrthoDB" id="241790at2"/>
<keyword evidence="2 6" id="KW-0238">DNA-binding</keyword>
<proteinExistence type="predicted"/>
<evidence type="ECO:0000256" key="1">
    <source>
        <dbReference type="ARBA" id="ARBA00023015"/>
    </source>
</evidence>
<dbReference type="InterPro" id="IPR032783">
    <property type="entry name" value="AraC_lig"/>
</dbReference>
<accession>A0A3D9VDV9</accession>
<keyword evidence="1" id="KW-0805">Transcription regulation</keyword>
<evidence type="ECO:0000313" key="6">
    <source>
        <dbReference type="EMBL" id="REF38330.1"/>
    </source>
</evidence>
<evidence type="ECO:0000313" key="7">
    <source>
        <dbReference type="Proteomes" id="UP000256485"/>
    </source>
</evidence>
<evidence type="ECO:0000256" key="3">
    <source>
        <dbReference type="ARBA" id="ARBA00023163"/>
    </source>
</evidence>
<dbReference type="PANTHER" id="PTHR46796">
    <property type="entry name" value="HTH-TYPE TRANSCRIPTIONAL ACTIVATOR RHAS-RELATED"/>
    <property type="match status" value="1"/>
</dbReference>
<comment type="caution">
    <text evidence="6">The sequence shown here is derived from an EMBL/GenBank/DDBJ whole genome shotgun (WGS) entry which is preliminary data.</text>
</comment>
<dbReference type="SUPFAM" id="SSF46689">
    <property type="entry name" value="Homeodomain-like"/>
    <property type="match status" value="2"/>
</dbReference>
<dbReference type="Gene3D" id="1.10.10.60">
    <property type="entry name" value="Homeodomain-like"/>
    <property type="match status" value="2"/>
</dbReference>
<name>A0A3D9VDV9_THECX</name>
<evidence type="ECO:0000256" key="2">
    <source>
        <dbReference type="ARBA" id="ARBA00023125"/>
    </source>
</evidence>
<dbReference type="InterPro" id="IPR011051">
    <property type="entry name" value="RmlC_Cupin_sf"/>
</dbReference>
<evidence type="ECO:0000256" key="4">
    <source>
        <dbReference type="SAM" id="MobiDB-lite"/>
    </source>
</evidence>
<dbReference type="InterPro" id="IPR018060">
    <property type="entry name" value="HTH_AraC"/>
</dbReference>
<dbReference type="SMART" id="SM00342">
    <property type="entry name" value="HTH_ARAC"/>
    <property type="match status" value="1"/>
</dbReference>
<dbReference type="Pfam" id="PF12833">
    <property type="entry name" value="HTH_18"/>
    <property type="match status" value="1"/>
</dbReference>
<protein>
    <submittedName>
        <fullName evidence="6">AraC-like DNA-binding protein</fullName>
    </submittedName>
</protein>
<reference evidence="6 7" key="1">
    <citation type="submission" date="2018-08" db="EMBL/GenBank/DDBJ databases">
        <title>Sequencing the genomes of 1000 actinobacteria strains.</title>
        <authorList>
            <person name="Klenk H.-P."/>
        </authorList>
    </citation>
    <scope>NUCLEOTIDE SEQUENCE [LARGE SCALE GENOMIC DNA]</scope>
    <source>
        <strain evidence="6 7">DSM 22891</strain>
    </source>
</reference>
<dbReference type="PRINTS" id="PR00032">
    <property type="entry name" value="HTHARAC"/>
</dbReference>
<dbReference type="GO" id="GO:0043565">
    <property type="term" value="F:sequence-specific DNA binding"/>
    <property type="evidence" value="ECO:0007669"/>
    <property type="project" value="InterPro"/>
</dbReference>
<dbReference type="EMBL" id="QTUC01000001">
    <property type="protein sequence ID" value="REF38330.1"/>
    <property type="molecule type" value="Genomic_DNA"/>
</dbReference>
<keyword evidence="7" id="KW-1185">Reference proteome</keyword>
<dbReference type="PANTHER" id="PTHR46796:SF13">
    <property type="entry name" value="HTH-TYPE TRANSCRIPTIONAL ACTIVATOR RHAS"/>
    <property type="match status" value="1"/>
</dbReference>
<evidence type="ECO:0000259" key="5">
    <source>
        <dbReference type="PROSITE" id="PS01124"/>
    </source>
</evidence>
<dbReference type="GO" id="GO:0003700">
    <property type="term" value="F:DNA-binding transcription factor activity"/>
    <property type="evidence" value="ECO:0007669"/>
    <property type="project" value="InterPro"/>
</dbReference>
<gene>
    <name evidence="6" type="ORF">DFJ64_3806</name>
</gene>
<dbReference type="AlphaFoldDB" id="A0A3D9VDV9"/>
<keyword evidence="3" id="KW-0804">Transcription</keyword>
<dbReference type="Proteomes" id="UP000256485">
    <property type="component" value="Unassembled WGS sequence"/>
</dbReference>
<feature type="region of interest" description="Disordered" evidence="4">
    <location>
        <begin position="76"/>
        <end position="105"/>
    </location>
</feature>
<dbReference type="InterPro" id="IPR020449">
    <property type="entry name" value="Tscrpt_reg_AraC-type_HTH"/>
</dbReference>
<organism evidence="6 7">
    <name type="scientific">Thermasporomyces composti</name>
    <dbReference type="NCBI Taxonomy" id="696763"/>
    <lineage>
        <taxon>Bacteria</taxon>
        <taxon>Bacillati</taxon>
        <taxon>Actinomycetota</taxon>
        <taxon>Actinomycetes</taxon>
        <taxon>Propionibacteriales</taxon>
        <taxon>Nocardioidaceae</taxon>
        <taxon>Thermasporomyces</taxon>
    </lineage>
</organism>
<feature type="region of interest" description="Disordered" evidence="4">
    <location>
        <begin position="303"/>
        <end position="336"/>
    </location>
</feature>
<dbReference type="RefSeq" id="WP_115851644.1">
    <property type="nucleotide sequence ID" value="NZ_QTUC01000001.1"/>
</dbReference>
<feature type="domain" description="HTH araC/xylS-type" evidence="5">
    <location>
        <begin position="208"/>
        <end position="306"/>
    </location>
</feature>
<dbReference type="Pfam" id="PF12852">
    <property type="entry name" value="Cupin_6"/>
    <property type="match status" value="1"/>
</dbReference>
<dbReference type="InterPro" id="IPR050204">
    <property type="entry name" value="AraC_XylS_family_regulators"/>
</dbReference>